<accession>A0A6N9ZK70</accession>
<dbReference type="AlphaFoldDB" id="A0A6N9ZK70"/>
<dbReference type="RefSeq" id="WP_163880114.1">
    <property type="nucleotide sequence ID" value="NZ_WUEP01000014.1"/>
</dbReference>
<organism evidence="1 2">
    <name type="scientific">Rhizobium laguerreae</name>
    <dbReference type="NCBI Taxonomy" id="1076926"/>
    <lineage>
        <taxon>Bacteria</taxon>
        <taxon>Pseudomonadati</taxon>
        <taxon>Pseudomonadota</taxon>
        <taxon>Alphaproteobacteria</taxon>
        <taxon>Hyphomicrobiales</taxon>
        <taxon>Rhizobiaceae</taxon>
        <taxon>Rhizobium/Agrobacterium group</taxon>
        <taxon>Rhizobium</taxon>
    </lineage>
</organism>
<gene>
    <name evidence="1" type="ORF">GR206_19280</name>
</gene>
<evidence type="ECO:0000313" key="1">
    <source>
        <dbReference type="EMBL" id="NEH93138.1"/>
    </source>
</evidence>
<proteinExistence type="predicted"/>
<comment type="caution">
    <text evidence="1">The sequence shown here is derived from an EMBL/GenBank/DDBJ whole genome shotgun (WGS) entry which is preliminary data.</text>
</comment>
<dbReference type="EMBL" id="WUEP01000014">
    <property type="protein sequence ID" value="NEH93138.1"/>
    <property type="molecule type" value="Genomic_DNA"/>
</dbReference>
<reference evidence="1 2" key="1">
    <citation type="submission" date="2019-12" db="EMBL/GenBank/DDBJ databases">
        <title>Rhizobium genotypes associated with high levels of biological nitrogen fixation by grain legumes in a temperate-maritime cropping system.</title>
        <authorList>
            <person name="Maluk M."/>
            <person name="Francesc Ferrando Molina F."/>
            <person name="Lopez Del Egido L."/>
            <person name="Lafos M."/>
            <person name="Langarica-Fuentes A."/>
            <person name="Gebre Yohannes G."/>
            <person name="Young M.W."/>
            <person name="Martin P."/>
            <person name="Gantlett R."/>
            <person name="Kenicer G."/>
            <person name="Hawes C."/>
            <person name="Begg G.S."/>
            <person name="Quilliam R.S."/>
            <person name="Squire G.R."/>
            <person name="Poole P.S."/>
            <person name="Young P.W."/>
            <person name="Iannetta P.M."/>
            <person name="James E.K."/>
        </authorList>
    </citation>
    <scope>NUCLEOTIDE SEQUENCE [LARGE SCALE GENOMIC DNA]</scope>
    <source>
        <strain evidence="1 2">JHI2449</strain>
    </source>
</reference>
<sequence length="112" mass="12437">MLETLIVPDHHPLYENPNAIYASDEDTAAVVEMMNKFQASLLVAPEEYFDIFWIQCTHDAISWGGIESGVTVDRGPPLISAREDVAGSHDAPSRAINRSVEDRKIVRTRTVA</sequence>
<name>A0A6N9ZK70_9HYPH</name>
<evidence type="ECO:0000313" key="2">
    <source>
        <dbReference type="Proteomes" id="UP000468864"/>
    </source>
</evidence>
<protein>
    <submittedName>
        <fullName evidence="1">Uncharacterized protein</fullName>
    </submittedName>
</protein>
<dbReference type="Proteomes" id="UP000468864">
    <property type="component" value="Unassembled WGS sequence"/>
</dbReference>